<sequence length="61" mass="6270">MQSTTVIVNSHNDNCPKCGAGISGDAKTCGSCGSVSSHDPAFTTCAETPRIVLPRLSCEIT</sequence>
<accession>A0A6A5QHK4</accession>
<evidence type="ECO:0000313" key="2">
    <source>
        <dbReference type="Proteomes" id="UP000800096"/>
    </source>
</evidence>
<evidence type="ECO:0000313" key="1">
    <source>
        <dbReference type="EMBL" id="KAF1913974.1"/>
    </source>
</evidence>
<gene>
    <name evidence="1" type="ORF">BDU57DRAFT_454871</name>
</gene>
<reference evidence="1" key="1">
    <citation type="journal article" date="2020" name="Stud. Mycol.">
        <title>101 Dothideomycetes genomes: a test case for predicting lifestyles and emergence of pathogens.</title>
        <authorList>
            <person name="Haridas S."/>
            <person name="Albert R."/>
            <person name="Binder M."/>
            <person name="Bloem J."/>
            <person name="Labutti K."/>
            <person name="Salamov A."/>
            <person name="Andreopoulos B."/>
            <person name="Baker S."/>
            <person name="Barry K."/>
            <person name="Bills G."/>
            <person name="Bluhm B."/>
            <person name="Cannon C."/>
            <person name="Castanera R."/>
            <person name="Culley D."/>
            <person name="Daum C."/>
            <person name="Ezra D."/>
            <person name="Gonzalez J."/>
            <person name="Henrissat B."/>
            <person name="Kuo A."/>
            <person name="Liang C."/>
            <person name="Lipzen A."/>
            <person name="Lutzoni F."/>
            <person name="Magnuson J."/>
            <person name="Mondo S."/>
            <person name="Nolan M."/>
            <person name="Ohm R."/>
            <person name="Pangilinan J."/>
            <person name="Park H.-J."/>
            <person name="Ramirez L."/>
            <person name="Alfaro M."/>
            <person name="Sun H."/>
            <person name="Tritt A."/>
            <person name="Yoshinaga Y."/>
            <person name="Zwiers L.-H."/>
            <person name="Turgeon B."/>
            <person name="Goodwin S."/>
            <person name="Spatafora J."/>
            <person name="Crous P."/>
            <person name="Grigoriev I."/>
        </authorList>
    </citation>
    <scope>NUCLEOTIDE SEQUENCE</scope>
    <source>
        <strain evidence="1">HMLAC05119</strain>
    </source>
</reference>
<evidence type="ECO:0008006" key="3">
    <source>
        <dbReference type="Google" id="ProtNLM"/>
    </source>
</evidence>
<dbReference type="Proteomes" id="UP000800096">
    <property type="component" value="Unassembled WGS sequence"/>
</dbReference>
<name>A0A6A5QHK4_AMPQU</name>
<keyword evidence="2" id="KW-1185">Reference proteome</keyword>
<dbReference type="OrthoDB" id="3716489at2759"/>
<dbReference type="EMBL" id="ML979138">
    <property type="protein sequence ID" value="KAF1913974.1"/>
    <property type="molecule type" value="Genomic_DNA"/>
</dbReference>
<proteinExistence type="predicted"/>
<dbReference type="AlphaFoldDB" id="A0A6A5QHK4"/>
<organism evidence="1 2">
    <name type="scientific">Ampelomyces quisqualis</name>
    <name type="common">Powdery mildew agent</name>
    <dbReference type="NCBI Taxonomy" id="50730"/>
    <lineage>
        <taxon>Eukaryota</taxon>
        <taxon>Fungi</taxon>
        <taxon>Dikarya</taxon>
        <taxon>Ascomycota</taxon>
        <taxon>Pezizomycotina</taxon>
        <taxon>Dothideomycetes</taxon>
        <taxon>Pleosporomycetidae</taxon>
        <taxon>Pleosporales</taxon>
        <taxon>Pleosporineae</taxon>
        <taxon>Phaeosphaeriaceae</taxon>
        <taxon>Ampelomyces</taxon>
    </lineage>
</organism>
<protein>
    <recommendedName>
        <fullName evidence="3">Zinc-ribbon domain-containing protein</fullName>
    </recommendedName>
</protein>